<dbReference type="InterPro" id="IPR036282">
    <property type="entry name" value="Glutathione-S-Trfase_C_sf"/>
</dbReference>
<dbReference type="PANTHER" id="PTHR11571">
    <property type="entry name" value="GLUTATHIONE S-TRANSFERASE"/>
    <property type="match status" value="1"/>
</dbReference>
<keyword evidence="9" id="KW-1185">Reference proteome</keyword>
<dbReference type="FunFam" id="1.20.1050.10:FF:000003">
    <property type="entry name" value="Glutathione S-transferase 2"/>
    <property type="match status" value="1"/>
</dbReference>
<dbReference type="GO" id="GO:0004364">
    <property type="term" value="F:glutathione transferase activity"/>
    <property type="evidence" value="ECO:0007669"/>
    <property type="project" value="UniProtKB-EC"/>
</dbReference>
<dbReference type="GO" id="GO:0006749">
    <property type="term" value="P:glutathione metabolic process"/>
    <property type="evidence" value="ECO:0007669"/>
    <property type="project" value="TreeGrafter"/>
</dbReference>
<feature type="domain" description="GST C-terminal" evidence="7">
    <location>
        <begin position="86"/>
        <end position="204"/>
    </location>
</feature>
<dbReference type="SFLD" id="SFLDS00019">
    <property type="entry name" value="Glutathione_Transferase_(cytos"/>
    <property type="match status" value="1"/>
</dbReference>
<dbReference type="PROSITE" id="PS50404">
    <property type="entry name" value="GST_NTER"/>
    <property type="match status" value="1"/>
</dbReference>
<evidence type="ECO:0000313" key="9">
    <source>
        <dbReference type="Proteomes" id="UP000887013"/>
    </source>
</evidence>
<dbReference type="PANTHER" id="PTHR11571:SF222">
    <property type="entry name" value="GLUTATHIONE TRANSFERASE"/>
    <property type="match status" value="1"/>
</dbReference>
<dbReference type="SFLD" id="SFLDG00363">
    <property type="entry name" value="AMPS_(cytGST):_Alpha-__Mu-__Pi"/>
    <property type="match status" value="1"/>
</dbReference>
<evidence type="ECO:0000313" key="8">
    <source>
        <dbReference type="EMBL" id="GFS39617.1"/>
    </source>
</evidence>
<evidence type="ECO:0000256" key="3">
    <source>
        <dbReference type="ARBA" id="ARBA00012452"/>
    </source>
</evidence>
<dbReference type="SUPFAM" id="SSF47616">
    <property type="entry name" value="GST C-terminal domain-like"/>
    <property type="match status" value="1"/>
</dbReference>
<dbReference type="InterPro" id="IPR040079">
    <property type="entry name" value="Glutathione_S-Trfase"/>
</dbReference>
<dbReference type="InterPro" id="IPR004046">
    <property type="entry name" value="GST_C"/>
</dbReference>
<keyword evidence="4" id="KW-0808">Transferase</keyword>
<name>A0A8X6JKQ8_NEPPI</name>
<dbReference type="PROSITE" id="PS50405">
    <property type="entry name" value="GST_CTER"/>
    <property type="match status" value="1"/>
</dbReference>
<dbReference type="EC" id="2.5.1.18" evidence="3"/>
<feature type="domain" description="GST N-terminal" evidence="6">
    <location>
        <begin position="2"/>
        <end position="84"/>
    </location>
</feature>
<dbReference type="SFLD" id="SFLDG01205">
    <property type="entry name" value="AMPS.1"/>
    <property type="match status" value="1"/>
</dbReference>
<dbReference type="InterPro" id="IPR004045">
    <property type="entry name" value="Glutathione_S-Trfase_N"/>
</dbReference>
<dbReference type="InterPro" id="IPR036249">
    <property type="entry name" value="Thioredoxin-like_sf"/>
</dbReference>
<evidence type="ECO:0000256" key="2">
    <source>
        <dbReference type="ARBA" id="ARBA00005861"/>
    </source>
</evidence>
<dbReference type="InterPro" id="IPR010987">
    <property type="entry name" value="Glutathione-S-Trfase_C-like"/>
</dbReference>
<organism evidence="8 9">
    <name type="scientific">Nephila pilipes</name>
    <name type="common">Giant wood spider</name>
    <name type="synonym">Nephila maculata</name>
    <dbReference type="NCBI Taxonomy" id="299642"/>
    <lineage>
        <taxon>Eukaryota</taxon>
        <taxon>Metazoa</taxon>
        <taxon>Ecdysozoa</taxon>
        <taxon>Arthropoda</taxon>
        <taxon>Chelicerata</taxon>
        <taxon>Arachnida</taxon>
        <taxon>Araneae</taxon>
        <taxon>Araneomorphae</taxon>
        <taxon>Entelegynae</taxon>
        <taxon>Araneoidea</taxon>
        <taxon>Nephilidae</taxon>
        <taxon>Nephila</taxon>
    </lineage>
</organism>
<dbReference type="InterPro" id="IPR050213">
    <property type="entry name" value="GST_superfamily"/>
</dbReference>
<comment type="catalytic activity">
    <reaction evidence="5">
        <text>RX + glutathione = an S-substituted glutathione + a halide anion + H(+)</text>
        <dbReference type="Rhea" id="RHEA:16437"/>
        <dbReference type="ChEBI" id="CHEBI:15378"/>
        <dbReference type="ChEBI" id="CHEBI:16042"/>
        <dbReference type="ChEBI" id="CHEBI:17792"/>
        <dbReference type="ChEBI" id="CHEBI:57925"/>
        <dbReference type="ChEBI" id="CHEBI:90779"/>
        <dbReference type="EC" id="2.5.1.18"/>
    </reaction>
</comment>
<evidence type="ECO:0000259" key="6">
    <source>
        <dbReference type="PROSITE" id="PS50404"/>
    </source>
</evidence>
<comment type="caution">
    <text evidence="8">The sequence shown here is derived from an EMBL/GenBank/DDBJ whole genome shotgun (WGS) entry which is preliminary data.</text>
</comment>
<evidence type="ECO:0000259" key="7">
    <source>
        <dbReference type="PROSITE" id="PS50405"/>
    </source>
</evidence>
<reference evidence="8" key="1">
    <citation type="submission" date="2020-08" db="EMBL/GenBank/DDBJ databases">
        <title>Multicomponent nature underlies the extraordinary mechanical properties of spider dragline silk.</title>
        <authorList>
            <person name="Kono N."/>
            <person name="Nakamura H."/>
            <person name="Mori M."/>
            <person name="Yoshida Y."/>
            <person name="Ohtoshi R."/>
            <person name="Malay A.D."/>
            <person name="Moran D.A.P."/>
            <person name="Tomita M."/>
            <person name="Numata K."/>
            <person name="Arakawa K."/>
        </authorList>
    </citation>
    <scope>NUCLEOTIDE SEQUENCE</scope>
</reference>
<evidence type="ECO:0000256" key="5">
    <source>
        <dbReference type="ARBA" id="ARBA00047960"/>
    </source>
</evidence>
<gene>
    <name evidence="8" type="primary">Gstm1</name>
    <name evidence="8" type="ORF">NPIL_643241</name>
</gene>
<dbReference type="Proteomes" id="UP000887013">
    <property type="component" value="Unassembled WGS sequence"/>
</dbReference>
<dbReference type="SUPFAM" id="SSF52833">
    <property type="entry name" value="Thioredoxin-like"/>
    <property type="match status" value="1"/>
</dbReference>
<dbReference type="Gene3D" id="1.20.1050.130">
    <property type="match status" value="1"/>
</dbReference>
<evidence type="ECO:0000256" key="1">
    <source>
        <dbReference type="ARBA" id="ARBA00003701"/>
    </source>
</evidence>
<comment type="similarity">
    <text evidence="2">Belongs to the GST superfamily. Mu family.</text>
</comment>
<sequence length="221" mass="25961">MAKPILGYWNIRGLAEPIRYILHYKNVDFVDKRYHFDKDAEWKKEKFTLGLDFPNLPHYIEGDLKLTQSSAILRYVARKYGLDGKDDQEKLRVALAEQQITDLHYSLVYLVKSSDYEAAKKEFVKNLPIQLKRWNNFLGDRKFLAGDNLTYVDFMAYDVFDFIRIIHESALDDFPAILAFQNRIKSIPELQDYMKSPMYIKWPIFDPNVRFGGGGDPPKHL</sequence>
<proteinExistence type="inferred from homology"/>
<dbReference type="Pfam" id="PF14497">
    <property type="entry name" value="GST_C_3"/>
    <property type="match status" value="1"/>
</dbReference>
<accession>A0A8X6JKQ8</accession>
<protein>
    <recommendedName>
        <fullName evidence="3">glutathione transferase</fullName>
        <ecNumber evidence="3">2.5.1.18</ecNumber>
    </recommendedName>
</protein>
<comment type="function">
    <text evidence="1">Conjugation of reduced glutathione to a wide number of exogenous and endogenous hydrophobic electrophiles.</text>
</comment>
<dbReference type="AlphaFoldDB" id="A0A8X6JKQ8"/>
<dbReference type="EMBL" id="BMAW01089397">
    <property type="protein sequence ID" value="GFS39617.1"/>
    <property type="molecule type" value="Genomic_DNA"/>
</dbReference>
<dbReference type="Pfam" id="PF02798">
    <property type="entry name" value="GST_N"/>
    <property type="match status" value="1"/>
</dbReference>
<dbReference type="OrthoDB" id="4951845at2759"/>
<evidence type="ECO:0000256" key="4">
    <source>
        <dbReference type="ARBA" id="ARBA00022679"/>
    </source>
</evidence>